<comment type="similarity">
    <text evidence="1">Belongs to the Cdt1 family.</text>
</comment>
<name>A0A3N2PT43_SODAK</name>
<proteinExistence type="inferred from homology"/>
<keyword evidence="6" id="KW-1185">Reference proteome</keyword>
<evidence type="ECO:0000256" key="2">
    <source>
        <dbReference type="ARBA" id="ARBA00023306"/>
    </source>
</evidence>
<accession>A0A3N2PT43</accession>
<dbReference type="Pfam" id="PF16679">
    <property type="entry name" value="CDT1_C"/>
    <property type="match status" value="1"/>
</dbReference>
<keyword evidence="2" id="KW-0131">Cell cycle</keyword>
<dbReference type="OrthoDB" id="341730at2759"/>
<dbReference type="Pfam" id="PF26121">
    <property type="entry name" value="HTH_CDT1"/>
    <property type="match status" value="1"/>
</dbReference>
<feature type="compositionally biased region" description="Basic and acidic residues" evidence="3">
    <location>
        <begin position="176"/>
        <end position="194"/>
    </location>
</feature>
<dbReference type="Proteomes" id="UP000272025">
    <property type="component" value="Unassembled WGS sequence"/>
</dbReference>
<dbReference type="RefSeq" id="XP_028465498.1">
    <property type="nucleotide sequence ID" value="XM_028612303.1"/>
</dbReference>
<evidence type="ECO:0000313" key="5">
    <source>
        <dbReference type="EMBL" id="ROT37692.1"/>
    </source>
</evidence>
<dbReference type="AlphaFoldDB" id="A0A3N2PT43"/>
<protein>
    <recommendedName>
        <fullName evidence="4">DNA replication factor Cdt1 C-terminal domain-containing protein</fullName>
    </recommendedName>
</protein>
<feature type="region of interest" description="Disordered" evidence="3">
    <location>
        <begin position="171"/>
        <end position="207"/>
    </location>
</feature>
<organism evidence="5 6">
    <name type="scientific">Sodiomyces alkalinus (strain CBS 110278 / VKM F-3762 / F11)</name>
    <name type="common">Alkaliphilic filamentous fungus</name>
    <dbReference type="NCBI Taxonomy" id="1314773"/>
    <lineage>
        <taxon>Eukaryota</taxon>
        <taxon>Fungi</taxon>
        <taxon>Dikarya</taxon>
        <taxon>Ascomycota</taxon>
        <taxon>Pezizomycotina</taxon>
        <taxon>Sordariomycetes</taxon>
        <taxon>Hypocreomycetidae</taxon>
        <taxon>Glomerellales</taxon>
        <taxon>Plectosphaerellaceae</taxon>
        <taxon>Sodiomyces</taxon>
    </lineage>
</organism>
<gene>
    <name evidence="5" type="ORF">SODALDRAFT_334816</name>
</gene>
<dbReference type="InterPro" id="IPR032054">
    <property type="entry name" value="Cdt1_C"/>
</dbReference>
<feature type="region of interest" description="Disordered" evidence="3">
    <location>
        <begin position="86"/>
        <end position="157"/>
    </location>
</feature>
<evidence type="ECO:0000259" key="4">
    <source>
        <dbReference type="Pfam" id="PF16679"/>
    </source>
</evidence>
<dbReference type="GeneID" id="39580781"/>
<sequence length="539" mass="58881">MARVANRRQVQRVVKPVTTNSISKYARLSKAQVSSVDGPVKKVLAACIPNSKAYEPVTVTVICDTSDEENNNTSVRPSVALAVPEKADILVKDRTPNKKKRKAPTEDDGTSPTTPSASKSLKRQRVKRDASKDEIPAAASPSVTKRSAKSVSSHSTQLTLAETYRKVHKSTLISSAKKDGRDSVRKVGRSKEAGPHVSSKRPAEREAAKSRLPAELLELLDLQKAILKTVILQITHQNNNTPIDISDITPQVSRTWGKRKVTVDDIRRCIAIQDLKPAKCGAAVAAAGSPFIVTDYGRGKLCLEIDTSKTTGAIDEDALCRQFEKNLHILCAERITDDMNDLDVSFDNLSFDDLPKADITPRHNPLTGKQNPLLAKGHRALAELKSGIAIKQQEKETKHNAIRADAAPEGKKMSLLDRIRAKEMANSQIQLPSGPELGRKRAIMRACDVAAIIGMLASSSNPNGLPVLSFTMAVLQQKLKDSLRVPMPVEEGIDTVKILANEVAPEWFRVVSMGGKEHVVIQTRRKPYDTEIAARVGRL</sequence>
<feature type="compositionally biased region" description="Basic and acidic residues" evidence="3">
    <location>
        <begin position="86"/>
        <end position="96"/>
    </location>
</feature>
<dbReference type="Gene3D" id="1.10.10.1420">
    <property type="entry name" value="DNA replication factor Cdt1, C-terminal WH domain"/>
    <property type="match status" value="1"/>
</dbReference>
<evidence type="ECO:0000313" key="6">
    <source>
        <dbReference type="Proteomes" id="UP000272025"/>
    </source>
</evidence>
<evidence type="ECO:0000256" key="3">
    <source>
        <dbReference type="SAM" id="MobiDB-lite"/>
    </source>
</evidence>
<feature type="compositionally biased region" description="Polar residues" evidence="3">
    <location>
        <begin position="141"/>
        <end position="157"/>
    </location>
</feature>
<dbReference type="STRING" id="1314773.A0A3N2PT43"/>
<feature type="compositionally biased region" description="Polar residues" evidence="3">
    <location>
        <begin position="110"/>
        <end position="119"/>
    </location>
</feature>
<dbReference type="EMBL" id="ML119057">
    <property type="protein sequence ID" value="ROT37692.1"/>
    <property type="molecule type" value="Genomic_DNA"/>
</dbReference>
<feature type="domain" description="DNA replication factor Cdt1 C-terminal" evidence="4">
    <location>
        <begin position="414"/>
        <end position="514"/>
    </location>
</feature>
<reference evidence="5 6" key="1">
    <citation type="journal article" date="2018" name="Mol. Ecol.">
        <title>The obligate alkalophilic soda-lake fungus Sodiomyces alkalinus has shifted to a protein diet.</title>
        <authorList>
            <person name="Grum-Grzhimaylo A.A."/>
            <person name="Falkoski D.L."/>
            <person name="van den Heuvel J."/>
            <person name="Valero-Jimenez C.A."/>
            <person name="Min B."/>
            <person name="Choi I.G."/>
            <person name="Lipzen A."/>
            <person name="Daum C.G."/>
            <person name="Aanen D.K."/>
            <person name="Tsang A."/>
            <person name="Henrissat B."/>
            <person name="Bilanenko E.N."/>
            <person name="de Vries R.P."/>
            <person name="van Kan J.A.L."/>
            <person name="Grigoriev I.V."/>
            <person name="Debets A.J.M."/>
        </authorList>
    </citation>
    <scope>NUCLEOTIDE SEQUENCE [LARGE SCALE GENOMIC DNA]</scope>
    <source>
        <strain evidence="5 6">F11</strain>
    </source>
</reference>
<dbReference type="InterPro" id="IPR038090">
    <property type="entry name" value="Cdt1_C_WH_dom_sf"/>
</dbReference>
<evidence type="ECO:0000256" key="1">
    <source>
        <dbReference type="ARBA" id="ARBA00008356"/>
    </source>
</evidence>